<keyword evidence="7" id="KW-0653">Protein transport</keyword>
<dbReference type="Pfam" id="PF21687">
    <property type="entry name" value="T2SSK_1st"/>
    <property type="match status" value="1"/>
</dbReference>
<evidence type="ECO:0000256" key="9">
    <source>
        <dbReference type="ARBA" id="ARBA00023136"/>
    </source>
</evidence>
<protein>
    <submittedName>
        <fullName evidence="11">General secretion pathway protein GspK</fullName>
    </submittedName>
</protein>
<comment type="similarity">
    <text evidence="2">Belongs to the GSP K family.</text>
</comment>
<evidence type="ECO:0000313" key="11">
    <source>
        <dbReference type="EMBL" id="MFD2256036.1"/>
    </source>
</evidence>
<evidence type="ECO:0000256" key="2">
    <source>
        <dbReference type="ARBA" id="ARBA00007246"/>
    </source>
</evidence>
<dbReference type="RefSeq" id="WP_386818921.1">
    <property type="nucleotide sequence ID" value="NZ_JBHUIT010000003.1"/>
</dbReference>
<dbReference type="InterPro" id="IPR005628">
    <property type="entry name" value="GspK"/>
</dbReference>
<proteinExistence type="inferred from homology"/>
<keyword evidence="5" id="KW-0997">Cell inner membrane</keyword>
<accession>A0ABW5D7N1</accession>
<feature type="domain" description="T2SS protein K first SAM-like" evidence="10">
    <location>
        <begin position="98"/>
        <end position="183"/>
    </location>
</feature>
<evidence type="ECO:0000313" key="12">
    <source>
        <dbReference type="Proteomes" id="UP001597375"/>
    </source>
</evidence>
<comment type="caution">
    <text evidence="11">The sequence shown here is derived from an EMBL/GenBank/DDBJ whole genome shotgun (WGS) entry which is preliminary data.</text>
</comment>
<evidence type="ECO:0000256" key="3">
    <source>
        <dbReference type="ARBA" id="ARBA00022448"/>
    </source>
</evidence>
<name>A0ABW5D7N1_9BACT</name>
<keyword evidence="6" id="KW-0812">Transmembrane</keyword>
<dbReference type="InterPro" id="IPR038072">
    <property type="entry name" value="GspK_central_sf"/>
</dbReference>
<evidence type="ECO:0000256" key="4">
    <source>
        <dbReference type="ARBA" id="ARBA00022475"/>
    </source>
</evidence>
<evidence type="ECO:0000256" key="6">
    <source>
        <dbReference type="ARBA" id="ARBA00022692"/>
    </source>
</evidence>
<keyword evidence="12" id="KW-1185">Reference proteome</keyword>
<organism evidence="11 12">
    <name type="scientific">Luteolibacter algae</name>
    <dbReference type="NCBI Taxonomy" id="454151"/>
    <lineage>
        <taxon>Bacteria</taxon>
        <taxon>Pseudomonadati</taxon>
        <taxon>Verrucomicrobiota</taxon>
        <taxon>Verrucomicrobiia</taxon>
        <taxon>Verrucomicrobiales</taxon>
        <taxon>Verrucomicrobiaceae</taxon>
        <taxon>Luteolibacter</taxon>
    </lineage>
</organism>
<keyword evidence="4" id="KW-1003">Cell membrane</keyword>
<evidence type="ECO:0000259" key="10">
    <source>
        <dbReference type="Pfam" id="PF21687"/>
    </source>
</evidence>
<evidence type="ECO:0000256" key="1">
    <source>
        <dbReference type="ARBA" id="ARBA00004533"/>
    </source>
</evidence>
<gene>
    <name evidence="11" type="ORF">ACFSSA_05050</name>
</gene>
<dbReference type="PANTHER" id="PTHR38831:SF2">
    <property type="entry name" value="TYPE II SECRETION SYSTEM PROTEIN K"/>
    <property type="match status" value="1"/>
</dbReference>
<keyword evidence="3" id="KW-0813">Transport</keyword>
<dbReference type="PANTHER" id="PTHR38831">
    <property type="entry name" value="TYPE II SECRETION SYSTEM PROTEIN K"/>
    <property type="match status" value="1"/>
</dbReference>
<sequence length="314" mass="35054">MRFPIRKNPQLSEPGAALIAVLWLIAILSLAAITSLRVISFDMELVTAKVHGSRAFQLAEMGIAIGSNPVVERNDPILHRIDEENNEEIHVTLTSEGARFNINTLVMDEDKTLIRSIFIYWGLDLDSAQALTDALTDWVDADDETALNGAELADYEQMGRINQPFNRPFYDIEEMSLVRGMTEIEKLRPDWRNWFTVWSSGTLDVNEADAELIAVAADVSEAQAMIIPETVRGIDNLRDTDDDVPFENVADALSLLGISADSRQDIAQRFTVDDNTTRISSLARSGDTKRRITVIVRNRTGKPALLDRTTEIIP</sequence>
<evidence type="ECO:0000256" key="7">
    <source>
        <dbReference type="ARBA" id="ARBA00022927"/>
    </source>
</evidence>
<dbReference type="Gene3D" id="1.10.40.60">
    <property type="entry name" value="EpsJ-like"/>
    <property type="match status" value="1"/>
</dbReference>
<evidence type="ECO:0000256" key="8">
    <source>
        <dbReference type="ARBA" id="ARBA00022989"/>
    </source>
</evidence>
<keyword evidence="9" id="KW-0472">Membrane</keyword>
<reference evidence="12" key="1">
    <citation type="journal article" date="2019" name="Int. J. Syst. Evol. Microbiol.">
        <title>The Global Catalogue of Microorganisms (GCM) 10K type strain sequencing project: providing services to taxonomists for standard genome sequencing and annotation.</title>
        <authorList>
            <consortium name="The Broad Institute Genomics Platform"/>
            <consortium name="The Broad Institute Genome Sequencing Center for Infectious Disease"/>
            <person name="Wu L."/>
            <person name="Ma J."/>
        </authorList>
    </citation>
    <scope>NUCLEOTIDE SEQUENCE [LARGE SCALE GENOMIC DNA]</scope>
    <source>
        <strain evidence="12">CGMCC 4.7106</strain>
    </source>
</reference>
<keyword evidence="8" id="KW-1133">Transmembrane helix</keyword>
<dbReference type="InterPro" id="IPR049031">
    <property type="entry name" value="T2SSK_SAM-like_1st"/>
</dbReference>
<comment type="subcellular location">
    <subcellularLocation>
        <location evidence="1">Cell inner membrane</location>
    </subcellularLocation>
</comment>
<dbReference type="EMBL" id="JBHUIT010000003">
    <property type="protein sequence ID" value="MFD2256036.1"/>
    <property type="molecule type" value="Genomic_DNA"/>
</dbReference>
<evidence type="ECO:0000256" key="5">
    <source>
        <dbReference type="ARBA" id="ARBA00022519"/>
    </source>
</evidence>
<dbReference type="SUPFAM" id="SSF158544">
    <property type="entry name" value="GspK insert domain-like"/>
    <property type="match status" value="1"/>
</dbReference>
<dbReference type="Proteomes" id="UP001597375">
    <property type="component" value="Unassembled WGS sequence"/>
</dbReference>